<gene>
    <name evidence="2" type="ORF">PVAND_011594</name>
</gene>
<evidence type="ECO:0000256" key="1">
    <source>
        <dbReference type="SAM" id="SignalP"/>
    </source>
</evidence>
<dbReference type="Gene3D" id="2.60.210.10">
    <property type="entry name" value="Apoptosis, Tumor Necrosis Factor Receptor Associated Protein 2, Chain A"/>
    <property type="match status" value="1"/>
</dbReference>
<comment type="caution">
    <text evidence="2">The sequence shown here is derived from an EMBL/GenBank/DDBJ whole genome shotgun (WGS) entry which is preliminary data.</text>
</comment>
<dbReference type="InterPro" id="IPR008974">
    <property type="entry name" value="TRAF-like"/>
</dbReference>
<feature type="chain" id="PRO_5039916177" evidence="1">
    <location>
        <begin position="18"/>
        <end position="340"/>
    </location>
</feature>
<feature type="signal peptide" evidence="1">
    <location>
        <begin position="1"/>
        <end position="17"/>
    </location>
</feature>
<dbReference type="EMBL" id="JADBJN010000001">
    <property type="protein sequence ID" value="KAG5682229.1"/>
    <property type="molecule type" value="Genomic_DNA"/>
</dbReference>
<reference evidence="2" key="1">
    <citation type="submission" date="2021-03" db="EMBL/GenBank/DDBJ databases">
        <title>Chromosome level genome of the anhydrobiotic midge Polypedilum vanderplanki.</title>
        <authorList>
            <person name="Yoshida Y."/>
            <person name="Kikawada T."/>
            <person name="Gusev O."/>
        </authorList>
    </citation>
    <scope>NUCLEOTIDE SEQUENCE</scope>
    <source>
        <strain evidence="2">NIAS01</strain>
        <tissue evidence="2">Whole body or cell culture</tissue>
    </source>
</reference>
<dbReference type="AlphaFoldDB" id="A0A9J6CJT7"/>
<name>A0A9J6CJT7_POLVA</name>
<evidence type="ECO:0000313" key="3">
    <source>
        <dbReference type="Proteomes" id="UP001107558"/>
    </source>
</evidence>
<keyword evidence="1" id="KW-0732">Signal</keyword>
<protein>
    <submittedName>
        <fullName evidence="2">Uncharacterized protein</fullName>
    </submittedName>
</protein>
<sequence length="340" mass="39625">MNIFTLILLFIASLTTTNETTLDNNDDDKQSKDSLIMRSIDENPQLPKETQMAQCTVQSGDIKASAQATFSKKLEGFCSTGDMKMLKETLLDMESRLYRDIFNLQQLIERLLSPSNTRQYYSPSSSMYDNYYRDRINNHQMQTTLKTTLTTSTITPTTSTVINANKLKSLDTGINNNRKQSKEKMKDNENMATKEKIKPKNEYVYYWKLDQFPKIFQNARKNEIFSHVFNVKGLHLRIRAHMNYLENENLLLDIEHLANIENNEKMEIEISDGFVFKEIAEEKLFQYSFSILNQINPNHDLISPVFWNNENENFKIPNSVHLLSSYMKDNSILIKLTISF</sequence>
<dbReference type="Proteomes" id="UP001107558">
    <property type="component" value="Chromosome 1"/>
</dbReference>
<organism evidence="2 3">
    <name type="scientific">Polypedilum vanderplanki</name>
    <name type="common">Sleeping chironomid midge</name>
    <dbReference type="NCBI Taxonomy" id="319348"/>
    <lineage>
        <taxon>Eukaryota</taxon>
        <taxon>Metazoa</taxon>
        <taxon>Ecdysozoa</taxon>
        <taxon>Arthropoda</taxon>
        <taxon>Hexapoda</taxon>
        <taxon>Insecta</taxon>
        <taxon>Pterygota</taxon>
        <taxon>Neoptera</taxon>
        <taxon>Endopterygota</taxon>
        <taxon>Diptera</taxon>
        <taxon>Nematocera</taxon>
        <taxon>Chironomoidea</taxon>
        <taxon>Chironomidae</taxon>
        <taxon>Chironominae</taxon>
        <taxon>Polypedilum</taxon>
        <taxon>Polypedilum</taxon>
    </lineage>
</organism>
<evidence type="ECO:0000313" key="2">
    <source>
        <dbReference type="EMBL" id="KAG5682229.1"/>
    </source>
</evidence>
<accession>A0A9J6CJT7</accession>
<dbReference type="OrthoDB" id="6475149at2759"/>
<proteinExistence type="predicted"/>
<keyword evidence="3" id="KW-1185">Reference proteome</keyword>